<evidence type="ECO:0000256" key="2">
    <source>
        <dbReference type="ARBA" id="ARBA00022692"/>
    </source>
</evidence>
<gene>
    <name evidence="9" type="ORF">G7Z17_g2832</name>
</gene>
<dbReference type="PANTHER" id="PTHR23112">
    <property type="entry name" value="G PROTEIN-COUPLED RECEPTOR 157-RELATED"/>
    <property type="match status" value="1"/>
</dbReference>
<feature type="transmembrane region" description="Helical" evidence="6">
    <location>
        <begin position="12"/>
        <end position="34"/>
    </location>
</feature>
<dbReference type="AlphaFoldDB" id="A0A9P5HDJ4"/>
<evidence type="ECO:0000256" key="5">
    <source>
        <dbReference type="SAM" id="MobiDB-lite"/>
    </source>
</evidence>
<feature type="compositionally biased region" description="Polar residues" evidence="5">
    <location>
        <begin position="220"/>
        <end position="240"/>
    </location>
</feature>
<accession>A0A9P5HDJ4</accession>
<evidence type="ECO:0000256" key="1">
    <source>
        <dbReference type="ARBA" id="ARBA00004141"/>
    </source>
</evidence>
<dbReference type="EMBL" id="JAANBB010000031">
    <property type="protein sequence ID" value="KAF7554539.1"/>
    <property type="molecule type" value="Genomic_DNA"/>
</dbReference>
<evidence type="ECO:0008006" key="11">
    <source>
        <dbReference type="Google" id="ProtNLM"/>
    </source>
</evidence>
<evidence type="ECO:0000256" key="6">
    <source>
        <dbReference type="SAM" id="Phobius"/>
    </source>
</evidence>
<feature type="transmembrane region" description="Helical" evidence="6">
    <location>
        <begin position="86"/>
        <end position="110"/>
    </location>
</feature>
<proteinExistence type="predicted"/>
<feature type="transmembrane region" description="Helical" evidence="6">
    <location>
        <begin position="122"/>
        <end position="140"/>
    </location>
</feature>
<keyword evidence="2 6" id="KW-0812">Transmembrane</keyword>
<evidence type="ECO:0000256" key="4">
    <source>
        <dbReference type="ARBA" id="ARBA00023136"/>
    </source>
</evidence>
<comment type="subcellular location">
    <subcellularLocation>
        <location evidence="1">Membrane</location>
        <topology evidence="1">Multi-pass membrane protein</topology>
    </subcellularLocation>
</comment>
<reference evidence="9" key="1">
    <citation type="submission" date="2020-03" db="EMBL/GenBank/DDBJ databases">
        <title>Draft Genome Sequence of Cylindrodendrum hubeiense.</title>
        <authorList>
            <person name="Buettner E."/>
            <person name="Kellner H."/>
        </authorList>
    </citation>
    <scope>NUCLEOTIDE SEQUENCE</scope>
    <source>
        <strain evidence="9">IHI 201604</strain>
    </source>
</reference>
<evidence type="ECO:0000313" key="9">
    <source>
        <dbReference type="EMBL" id="KAF7554539.1"/>
    </source>
</evidence>
<evidence type="ECO:0000259" key="8">
    <source>
        <dbReference type="Pfam" id="PF11970"/>
    </source>
</evidence>
<name>A0A9P5HDJ4_9HYPO</name>
<feature type="domain" description="G protein-coupled receptor GPR1/2/3 C-terminal" evidence="8">
    <location>
        <begin position="357"/>
        <end position="425"/>
    </location>
</feature>
<feature type="transmembrane region" description="Helical" evidence="6">
    <location>
        <begin position="401"/>
        <end position="420"/>
    </location>
</feature>
<dbReference type="GO" id="GO:0005886">
    <property type="term" value="C:plasma membrane"/>
    <property type="evidence" value="ECO:0007669"/>
    <property type="project" value="TreeGrafter"/>
</dbReference>
<evidence type="ECO:0000256" key="3">
    <source>
        <dbReference type="ARBA" id="ARBA00022989"/>
    </source>
</evidence>
<feature type="compositionally biased region" description="Polar residues" evidence="5">
    <location>
        <begin position="277"/>
        <end position="287"/>
    </location>
</feature>
<dbReference type="PANTHER" id="PTHR23112:SF37">
    <property type="entry name" value="G PROTEIN-COUPLED RECEPTOR GPR1"/>
    <property type="match status" value="1"/>
</dbReference>
<dbReference type="OrthoDB" id="5368598at2759"/>
<feature type="compositionally biased region" description="Basic and acidic residues" evidence="5">
    <location>
        <begin position="485"/>
        <end position="494"/>
    </location>
</feature>
<feature type="region of interest" description="Disordered" evidence="5">
    <location>
        <begin position="203"/>
        <end position="254"/>
    </location>
</feature>
<keyword evidence="3 6" id="KW-1133">Transmembrane helix</keyword>
<feature type="region of interest" description="Disordered" evidence="5">
    <location>
        <begin position="277"/>
        <end position="344"/>
    </location>
</feature>
<dbReference type="SUPFAM" id="SSF81321">
    <property type="entry name" value="Family A G protein-coupled receptor-like"/>
    <property type="match status" value="1"/>
</dbReference>
<dbReference type="Pfam" id="PF11710">
    <property type="entry name" value="Git3"/>
    <property type="match status" value="1"/>
</dbReference>
<sequence>MPILAPHETYSLHIASVASASLSIIAGVVASYWFVRMKRSFRHDLIMILIGSDMFKACWFLIFPAVELVYGTIDSDSRFCNVSGFFLVMSMGASDLAVALITLHTALYIFRGEQGLYPFRKYAYPVIFIFPSLLAGLAFLNKTAYINTGQFCWLPVDPMWTRLLLSWVPRYLIFTAIVVISLSLYIYVRVLMRRFETARTTQHGSVSLDTPGAPARCKSSGITTPSNAYHRNTQSVTSSRRNSRDERGRQYSVSTMSTLHVDPKYYISKLSRKSYQSTKSKLSQTGIDETLPPYQGRQDSDVDLHPTSTSVAEELTTPPDAHLQDSQLSPTSPKATSPHSESPILEEHMLDTTGLVKTRETIRRQLRLVLIYPIAYIAMWVLPFVVHLTSYDKGAPFPMRMVSISCLCLQGFVDALIFSLKEKPWLHTRRLGHGFCWTQRGHNNGMNTNAGRTRDEMMIDGRLAKERRDRELADRRQDPQISRKVTPEWWDRDD</sequence>
<feature type="domain" description="Glucose receptor Git3-like N-terminal" evidence="7">
    <location>
        <begin position="10"/>
        <end position="193"/>
    </location>
</feature>
<feature type="transmembrane region" description="Helical" evidence="6">
    <location>
        <begin position="369"/>
        <end position="389"/>
    </location>
</feature>
<dbReference type="GO" id="GO:0004930">
    <property type="term" value="F:G protein-coupled receptor activity"/>
    <property type="evidence" value="ECO:0007669"/>
    <property type="project" value="TreeGrafter"/>
</dbReference>
<dbReference type="InterPro" id="IPR022596">
    <property type="entry name" value="GPR1/2/3_C"/>
</dbReference>
<evidence type="ECO:0000259" key="7">
    <source>
        <dbReference type="Pfam" id="PF11710"/>
    </source>
</evidence>
<comment type="caution">
    <text evidence="9">The sequence shown here is derived from an EMBL/GenBank/DDBJ whole genome shotgun (WGS) entry which is preliminary data.</text>
</comment>
<feature type="region of interest" description="Disordered" evidence="5">
    <location>
        <begin position="466"/>
        <end position="494"/>
    </location>
</feature>
<dbReference type="InterPro" id="IPR023041">
    <property type="entry name" value="Glucose_rcpt_Git3-like_N"/>
</dbReference>
<dbReference type="Proteomes" id="UP000722485">
    <property type="component" value="Unassembled WGS sequence"/>
</dbReference>
<keyword evidence="4 6" id="KW-0472">Membrane</keyword>
<keyword evidence="10" id="KW-1185">Reference proteome</keyword>
<feature type="transmembrane region" description="Helical" evidence="6">
    <location>
        <begin position="168"/>
        <end position="188"/>
    </location>
</feature>
<protein>
    <recommendedName>
        <fullName evidence="11">G protein-coupled receptor GPR1</fullName>
    </recommendedName>
</protein>
<dbReference type="GO" id="GO:0007189">
    <property type="term" value="P:adenylate cyclase-activating G protein-coupled receptor signaling pathway"/>
    <property type="evidence" value="ECO:0007669"/>
    <property type="project" value="TreeGrafter"/>
</dbReference>
<dbReference type="Gene3D" id="1.20.1070.10">
    <property type="entry name" value="Rhodopsin 7-helix transmembrane proteins"/>
    <property type="match status" value="1"/>
</dbReference>
<feature type="compositionally biased region" description="Polar residues" evidence="5">
    <location>
        <begin position="324"/>
        <end position="340"/>
    </location>
</feature>
<organism evidence="9 10">
    <name type="scientific">Cylindrodendrum hubeiense</name>
    <dbReference type="NCBI Taxonomy" id="595255"/>
    <lineage>
        <taxon>Eukaryota</taxon>
        <taxon>Fungi</taxon>
        <taxon>Dikarya</taxon>
        <taxon>Ascomycota</taxon>
        <taxon>Pezizomycotina</taxon>
        <taxon>Sordariomycetes</taxon>
        <taxon>Hypocreomycetidae</taxon>
        <taxon>Hypocreales</taxon>
        <taxon>Nectriaceae</taxon>
        <taxon>Cylindrodendrum</taxon>
    </lineage>
</organism>
<feature type="compositionally biased region" description="Basic and acidic residues" evidence="5">
    <location>
        <begin position="466"/>
        <end position="478"/>
    </location>
</feature>
<evidence type="ECO:0000313" key="10">
    <source>
        <dbReference type="Proteomes" id="UP000722485"/>
    </source>
</evidence>
<feature type="transmembrane region" description="Helical" evidence="6">
    <location>
        <begin position="46"/>
        <end position="66"/>
    </location>
</feature>
<dbReference type="Pfam" id="PF11970">
    <property type="entry name" value="GPR_Gpa2_C"/>
    <property type="match status" value="1"/>
</dbReference>